<evidence type="ECO:0000313" key="3">
    <source>
        <dbReference type="Proteomes" id="UP000267003"/>
    </source>
</evidence>
<organism evidence="2 3">
    <name type="scientific">Corallococcus aberystwythensis</name>
    <dbReference type="NCBI Taxonomy" id="2316722"/>
    <lineage>
        <taxon>Bacteria</taxon>
        <taxon>Pseudomonadati</taxon>
        <taxon>Myxococcota</taxon>
        <taxon>Myxococcia</taxon>
        <taxon>Myxococcales</taxon>
        <taxon>Cystobacterineae</taxon>
        <taxon>Myxococcaceae</taxon>
        <taxon>Corallococcus</taxon>
    </lineage>
</organism>
<name>A0A3A8RBF1_9BACT</name>
<feature type="domain" description="Methyltransferase type 11" evidence="1">
    <location>
        <begin position="43"/>
        <end position="138"/>
    </location>
</feature>
<proteinExistence type="predicted"/>
<dbReference type="OrthoDB" id="9760689at2"/>
<keyword evidence="2" id="KW-0489">Methyltransferase</keyword>
<evidence type="ECO:0000259" key="1">
    <source>
        <dbReference type="Pfam" id="PF08241"/>
    </source>
</evidence>
<comment type="caution">
    <text evidence="2">The sequence shown here is derived from an EMBL/GenBank/DDBJ whole genome shotgun (WGS) entry which is preliminary data.</text>
</comment>
<keyword evidence="3" id="KW-1185">Reference proteome</keyword>
<dbReference type="GO" id="GO:0008757">
    <property type="term" value="F:S-adenosylmethionine-dependent methyltransferase activity"/>
    <property type="evidence" value="ECO:0007669"/>
    <property type="project" value="InterPro"/>
</dbReference>
<sequence length="227" mass="26158">MRDRFFHSQEDEEHLEASNEVFWNCLLQHIHEDDWLHPPGTALDVGCHRGGLLLRLLRRWQLRRIYGIEPIAEAREHAALRLSGHVPSVELLDASGWERIPEGCIDLVTCHEMLYLEPDVSGFMARLQRVLSQRGRAYLVLGCHAENPVWPLWRPVLEGMGHRVYGHRPMDILAAAGAQGLLPSVRPLRTSGWITHDPRLSTFSFPSVGDMMSHHFKHKLLFRFMRS</sequence>
<dbReference type="InterPro" id="IPR013216">
    <property type="entry name" value="Methyltransf_11"/>
</dbReference>
<dbReference type="EMBL" id="RAWK01000021">
    <property type="protein sequence ID" value="RKH72734.1"/>
    <property type="molecule type" value="Genomic_DNA"/>
</dbReference>
<dbReference type="SUPFAM" id="SSF53335">
    <property type="entry name" value="S-adenosyl-L-methionine-dependent methyltransferases"/>
    <property type="match status" value="1"/>
</dbReference>
<accession>A0A3A8RBF1</accession>
<dbReference type="Pfam" id="PF08241">
    <property type="entry name" value="Methyltransf_11"/>
    <property type="match status" value="1"/>
</dbReference>
<gene>
    <name evidence="2" type="ORF">D7W81_05460</name>
</gene>
<dbReference type="Proteomes" id="UP000267003">
    <property type="component" value="Unassembled WGS sequence"/>
</dbReference>
<evidence type="ECO:0000313" key="2">
    <source>
        <dbReference type="EMBL" id="RKH72734.1"/>
    </source>
</evidence>
<dbReference type="RefSeq" id="WP_120554253.1">
    <property type="nucleotide sequence ID" value="NZ_RAWK01000021.1"/>
</dbReference>
<protein>
    <submittedName>
        <fullName evidence="2">Methyltransferase domain-containing protein</fullName>
    </submittedName>
</protein>
<keyword evidence="2" id="KW-0808">Transferase</keyword>
<reference evidence="3" key="1">
    <citation type="submission" date="2018-09" db="EMBL/GenBank/DDBJ databases">
        <authorList>
            <person name="Livingstone P.G."/>
            <person name="Whitworth D.E."/>
        </authorList>
    </citation>
    <scope>NUCLEOTIDE SEQUENCE [LARGE SCALE GENOMIC DNA]</scope>
    <source>
        <strain evidence="3">AB050A</strain>
    </source>
</reference>
<dbReference type="Gene3D" id="3.40.50.150">
    <property type="entry name" value="Vaccinia Virus protein VP39"/>
    <property type="match status" value="1"/>
</dbReference>
<dbReference type="InterPro" id="IPR029063">
    <property type="entry name" value="SAM-dependent_MTases_sf"/>
</dbReference>
<dbReference type="GO" id="GO:0032259">
    <property type="term" value="P:methylation"/>
    <property type="evidence" value="ECO:0007669"/>
    <property type="project" value="UniProtKB-KW"/>
</dbReference>
<dbReference type="AlphaFoldDB" id="A0A3A8RBF1"/>